<keyword evidence="5" id="KW-0444">Lipid biosynthesis</keyword>
<feature type="transmembrane region" description="Helical" evidence="13">
    <location>
        <begin position="215"/>
        <end position="236"/>
    </location>
</feature>
<keyword evidence="6" id="KW-0997">Cell inner membrane</keyword>
<proteinExistence type="inferred from homology"/>
<keyword evidence="3" id="KW-0813">Transport</keyword>
<feature type="domain" description="EamA" evidence="15">
    <location>
        <begin position="149"/>
        <end position="283"/>
    </location>
</feature>
<evidence type="ECO:0000256" key="3">
    <source>
        <dbReference type="ARBA" id="ARBA00022448"/>
    </source>
</evidence>
<evidence type="ECO:0000259" key="15">
    <source>
        <dbReference type="Pfam" id="PF00892"/>
    </source>
</evidence>
<organism evidence="16 17">
    <name type="scientific">Crossiella equi</name>
    <dbReference type="NCBI Taxonomy" id="130796"/>
    <lineage>
        <taxon>Bacteria</taxon>
        <taxon>Bacillati</taxon>
        <taxon>Actinomycetota</taxon>
        <taxon>Actinomycetes</taxon>
        <taxon>Pseudonocardiales</taxon>
        <taxon>Pseudonocardiaceae</taxon>
        <taxon>Crossiella</taxon>
    </lineage>
</organism>
<evidence type="ECO:0000256" key="10">
    <source>
        <dbReference type="ARBA" id="ARBA00022989"/>
    </source>
</evidence>
<evidence type="ECO:0000256" key="1">
    <source>
        <dbReference type="ARBA" id="ARBA00004651"/>
    </source>
</evidence>
<sequence>MSIAALSLVLAAAFAHAAWNFFAKRAGDGGVAFVFLYAVGSTVLYLPLAVGVVIVDGVDLGWSGLVAILVSAVLHLVYFLLLQRGYAVGDLSVVYPLARGTGPLVAVLAGVIFLGERPGLLGLLGALTVVAGVFVIGLGSARGGQALPAVAYGLVTGVVIAGYTLWDARAVTVLAISPLLLDWGNNLARVVLVTPYAVRHRETVARAWRAHRREVLWVAVLSPLGYILVLFAMRLAPVSLVAPARELSIVVGTVAGWRLLGEAQPVRRLLGAVVVLGGVVLLATA</sequence>
<evidence type="ECO:0000256" key="11">
    <source>
        <dbReference type="ARBA" id="ARBA00023098"/>
    </source>
</evidence>
<feature type="transmembrane region" description="Helical" evidence="13">
    <location>
        <begin position="266"/>
        <end position="284"/>
    </location>
</feature>
<dbReference type="InterPro" id="IPR000620">
    <property type="entry name" value="EamA_dom"/>
</dbReference>
<evidence type="ECO:0000256" key="14">
    <source>
        <dbReference type="SAM" id="SignalP"/>
    </source>
</evidence>
<dbReference type="Gene3D" id="1.10.3730.20">
    <property type="match status" value="2"/>
</dbReference>
<evidence type="ECO:0000313" key="17">
    <source>
        <dbReference type="Proteomes" id="UP001519363"/>
    </source>
</evidence>
<feature type="transmembrane region" description="Helical" evidence="13">
    <location>
        <begin position="146"/>
        <end position="166"/>
    </location>
</feature>
<dbReference type="SUPFAM" id="SSF103481">
    <property type="entry name" value="Multidrug resistance efflux transporter EmrE"/>
    <property type="match status" value="2"/>
</dbReference>
<dbReference type="PANTHER" id="PTHR30561">
    <property type="entry name" value="SMR FAMILY PROTON-DEPENDENT DRUG EFFLUX TRANSPORTER SUGE"/>
    <property type="match status" value="1"/>
</dbReference>
<dbReference type="InterPro" id="IPR037185">
    <property type="entry name" value="EmrE-like"/>
</dbReference>
<dbReference type="Pfam" id="PF00892">
    <property type="entry name" value="EamA"/>
    <property type="match status" value="2"/>
</dbReference>
<evidence type="ECO:0000256" key="13">
    <source>
        <dbReference type="SAM" id="Phobius"/>
    </source>
</evidence>
<comment type="caution">
    <text evidence="16">The sequence shown here is derived from an EMBL/GenBank/DDBJ whole genome shotgun (WGS) entry which is preliminary data.</text>
</comment>
<gene>
    <name evidence="16" type="ORF">JOF53_003002</name>
</gene>
<keyword evidence="9" id="KW-0448">Lipopolysaccharide biosynthesis</keyword>
<protein>
    <submittedName>
        <fullName evidence="16">Drug/metabolite transporter (DMT)-like permease</fullName>
    </submittedName>
</protein>
<dbReference type="PANTHER" id="PTHR30561:SF1">
    <property type="entry name" value="MULTIDRUG TRANSPORTER EMRE"/>
    <property type="match status" value="1"/>
</dbReference>
<feature type="transmembrane region" description="Helical" evidence="13">
    <location>
        <begin position="62"/>
        <end position="81"/>
    </location>
</feature>
<keyword evidence="11" id="KW-0443">Lipid metabolism</keyword>
<keyword evidence="14" id="KW-0732">Signal</keyword>
<reference evidence="16 17" key="1">
    <citation type="submission" date="2021-03" db="EMBL/GenBank/DDBJ databases">
        <title>Sequencing the genomes of 1000 actinobacteria strains.</title>
        <authorList>
            <person name="Klenk H.-P."/>
        </authorList>
    </citation>
    <scope>NUCLEOTIDE SEQUENCE [LARGE SCALE GENOMIC DNA]</scope>
    <source>
        <strain evidence="16 17">DSM 44580</strain>
    </source>
</reference>
<dbReference type="Proteomes" id="UP001519363">
    <property type="component" value="Unassembled WGS sequence"/>
</dbReference>
<evidence type="ECO:0000256" key="8">
    <source>
        <dbReference type="ARBA" id="ARBA00022692"/>
    </source>
</evidence>
<dbReference type="EMBL" id="JAGIOO010000001">
    <property type="protein sequence ID" value="MBP2474130.1"/>
    <property type="molecule type" value="Genomic_DNA"/>
</dbReference>
<dbReference type="InterPro" id="IPR000390">
    <property type="entry name" value="Small_drug/metabolite_transptr"/>
</dbReference>
<feature type="chain" id="PRO_5046660273" evidence="14">
    <location>
        <begin position="18"/>
        <end position="285"/>
    </location>
</feature>
<comment type="similarity">
    <text evidence="2">Belongs to the EamA transporter family.</text>
</comment>
<evidence type="ECO:0000256" key="12">
    <source>
        <dbReference type="ARBA" id="ARBA00023136"/>
    </source>
</evidence>
<evidence type="ECO:0000256" key="6">
    <source>
        <dbReference type="ARBA" id="ARBA00022519"/>
    </source>
</evidence>
<feature type="transmembrane region" description="Helical" evidence="13">
    <location>
        <begin position="33"/>
        <end position="55"/>
    </location>
</feature>
<keyword evidence="4" id="KW-1003">Cell membrane</keyword>
<evidence type="ECO:0000313" key="16">
    <source>
        <dbReference type="EMBL" id="MBP2474130.1"/>
    </source>
</evidence>
<evidence type="ECO:0000256" key="5">
    <source>
        <dbReference type="ARBA" id="ARBA00022516"/>
    </source>
</evidence>
<feature type="domain" description="EamA" evidence="15">
    <location>
        <begin position="5"/>
        <end position="137"/>
    </location>
</feature>
<keyword evidence="12 13" id="KW-0472">Membrane</keyword>
<feature type="signal peptide" evidence="14">
    <location>
        <begin position="1"/>
        <end position="17"/>
    </location>
</feature>
<comment type="subcellular location">
    <subcellularLocation>
        <location evidence="1">Cell membrane</location>
        <topology evidence="1">Multi-pass membrane protein</topology>
    </subcellularLocation>
</comment>
<evidence type="ECO:0000256" key="4">
    <source>
        <dbReference type="ARBA" id="ARBA00022475"/>
    </source>
</evidence>
<keyword evidence="10 13" id="KW-1133">Transmembrane helix</keyword>
<feature type="transmembrane region" description="Helical" evidence="13">
    <location>
        <begin position="121"/>
        <end position="140"/>
    </location>
</feature>
<evidence type="ECO:0000256" key="9">
    <source>
        <dbReference type="ARBA" id="ARBA00022985"/>
    </source>
</evidence>
<feature type="transmembrane region" description="Helical" evidence="13">
    <location>
        <begin position="93"/>
        <end position="114"/>
    </location>
</feature>
<dbReference type="RefSeq" id="WP_086790001.1">
    <property type="nucleotide sequence ID" value="NZ_JAGIOO010000001.1"/>
</dbReference>
<keyword evidence="8 13" id="KW-0812">Transmembrane</keyword>
<accession>A0ABS5AEK3</accession>
<name>A0ABS5AEK3_9PSEU</name>
<evidence type="ECO:0000256" key="2">
    <source>
        <dbReference type="ARBA" id="ARBA00007362"/>
    </source>
</evidence>
<keyword evidence="17" id="KW-1185">Reference proteome</keyword>
<evidence type="ECO:0000256" key="7">
    <source>
        <dbReference type="ARBA" id="ARBA00022556"/>
    </source>
</evidence>
<keyword evidence="7" id="KW-0441">Lipid A biosynthesis</keyword>